<dbReference type="RefSeq" id="WP_074321487.1">
    <property type="nucleotide sequence ID" value="NZ_KX009064.1"/>
</dbReference>
<dbReference type="AlphaFoldDB" id="A0A2P0QFY3"/>
<geneLocation type="plasmid" evidence="4">
    <name>pPK_RT811</name>
</geneLocation>
<organism evidence="4">
    <name type="scientific">Pseudomonas syringae pv. actinidiae</name>
    <dbReference type="NCBI Taxonomy" id="103796"/>
    <lineage>
        <taxon>Bacteria</taxon>
        <taxon>Pseudomonadati</taxon>
        <taxon>Pseudomonadota</taxon>
        <taxon>Gammaproteobacteria</taxon>
        <taxon>Pseudomonadales</taxon>
        <taxon>Pseudomonadaceae</taxon>
        <taxon>Pseudomonas</taxon>
        <taxon>Pseudomonas syringae</taxon>
    </lineage>
</organism>
<evidence type="ECO:0000256" key="1">
    <source>
        <dbReference type="ARBA" id="ARBA00023015"/>
    </source>
</evidence>
<protein>
    <recommendedName>
        <fullName evidence="3">TrfB transcriptional repressor protein domain-containing protein</fullName>
    </recommendedName>
</protein>
<evidence type="ECO:0000256" key="2">
    <source>
        <dbReference type="ARBA" id="ARBA00023163"/>
    </source>
</evidence>
<feature type="domain" description="TrfB transcriptional repressor protein" evidence="3">
    <location>
        <begin position="6"/>
        <end position="87"/>
    </location>
</feature>
<keyword evidence="1" id="KW-0805">Transcription regulation</keyword>
<evidence type="ECO:0000313" key="4">
    <source>
        <dbReference type="EMBL" id="ARO45302.1"/>
    </source>
</evidence>
<evidence type="ECO:0000259" key="3">
    <source>
        <dbReference type="Pfam" id="PF16509"/>
    </source>
</evidence>
<keyword evidence="2" id="KW-0804">Transcription</keyword>
<name>A0A2P0QFY3_PSESF</name>
<dbReference type="InterPro" id="IPR032428">
    <property type="entry name" value="TrfB"/>
</dbReference>
<dbReference type="Pfam" id="PF16509">
    <property type="entry name" value="KORA"/>
    <property type="match status" value="1"/>
</dbReference>
<accession>A0A2P0QFY3</accession>
<proteinExistence type="predicted"/>
<keyword evidence="4" id="KW-0614">Plasmid</keyword>
<dbReference type="EMBL" id="KX009064">
    <property type="protein sequence ID" value="ARO45302.1"/>
    <property type="molecule type" value="Genomic_DNA"/>
</dbReference>
<dbReference type="InterPro" id="IPR053721">
    <property type="entry name" value="Fimbrial_Adhesin_Reg"/>
</dbReference>
<reference evidence="4" key="1">
    <citation type="submission" date="2016-03" db="EMBL/GenBank/DDBJ databases">
        <title>The evolution of Pseudomonas syringae pv. actinidiae in New Zealand.</title>
        <authorList>
            <person name="Taiaroa G."/>
            <person name="Poulter R.T.M."/>
            <person name="Lamont I."/>
            <person name="Stockwell P."/>
            <person name="Butler M.I."/>
        </authorList>
    </citation>
    <scope>NUCLEOTIDE SEQUENCE</scope>
    <source>
        <strain evidence="4">RT811</strain>
        <plasmid evidence="4">pPK_RT811</plasmid>
    </source>
</reference>
<dbReference type="Gene3D" id="1.10.10.2690">
    <property type="match status" value="1"/>
</dbReference>
<sequence>MQPKYTAEQWDRIKPAMRNLAFATVEMARAVLVEGKRPSDVAKEVGETRQLVYAAIKRVRNVLDKHQEAGLVPVMVWLPPELAAQVNEMAKPYMDTKPAPKKAAKDA</sequence>